<evidence type="ECO:0000313" key="3">
    <source>
        <dbReference type="Proteomes" id="UP000264880"/>
    </source>
</evidence>
<gene>
    <name evidence="2" type="ORF">BHAMNSH16_07650</name>
</gene>
<organism evidence="2 3">
    <name type="scientific">Brachyspira hampsonii</name>
    <dbReference type="NCBI Taxonomy" id="1287055"/>
    <lineage>
        <taxon>Bacteria</taxon>
        <taxon>Pseudomonadati</taxon>
        <taxon>Spirochaetota</taxon>
        <taxon>Spirochaetia</taxon>
        <taxon>Brachyspirales</taxon>
        <taxon>Brachyspiraceae</taxon>
        <taxon>Brachyspira</taxon>
    </lineage>
</organism>
<feature type="chain" id="PRO_5041906198" description="Lipoprotein" evidence="1">
    <location>
        <begin position="25"/>
        <end position="229"/>
    </location>
</feature>
<dbReference type="Proteomes" id="UP000264880">
    <property type="component" value="Chromosome"/>
</dbReference>
<accession>A0AAC9TSV9</accession>
<name>A0AAC9TSV9_9SPIR</name>
<evidence type="ECO:0000313" key="2">
    <source>
        <dbReference type="EMBL" id="ASJ21520.1"/>
    </source>
</evidence>
<protein>
    <recommendedName>
        <fullName evidence="4">Lipoprotein</fullName>
    </recommendedName>
</protein>
<dbReference type="EMBL" id="CP019914">
    <property type="protein sequence ID" value="ASJ21520.1"/>
    <property type="molecule type" value="Genomic_DNA"/>
</dbReference>
<feature type="signal peptide" evidence="1">
    <location>
        <begin position="1"/>
        <end position="24"/>
    </location>
</feature>
<reference evidence="2 3" key="1">
    <citation type="submission" date="2017-02" db="EMBL/GenBank/DDBJ databases">
        <title>Complete genome sequence of Brachyspira hampsonii genomovar I strain NSH-16 (ATCC BAA-2463).</title>
        <authorList>
            <person name="Mirajkar N.S."/>
            <person name="Gebhart C.J."/>
        </authorList>
    </citation>
    <scope>NUCLEOTIDE SEQUENCE [LARGE SCALE GENOMIC DNA]</scope>
    <source>
        <strain evidence="2 3">NSH-16</strain>
    </source>
</reference>
<sequence length="229" mass="26488">MKYTKKFILIFAISLVLLSCSNMLTGTRETLRLKDRAGRYSVKGNFDKDIKLNFIIFETGNINFIGSKADKANNLGTYVLGNPESTNKTFSFDIKETINGVAPNTYFIDFLYAKLKYSGNEVPFEKTSDSTNIKVGERIGVYYNQNKDHKITVSENKIEWSYFTDAYIDITNPYSEETEFIKIVNDENENNIFIAAFTFTDNSIKFQFNITDPAYSKYNIEEEYRISWE</sequence>
<dbReference type="RefSeq" id="WP_008728874.1">
    <property type="nucleotide sequence ID" value="NZ_CP019914.1"/>
</dbReference>
<evidence type="ECO:0000256" key="1">
    <source>
        <dbReference type="SAM" id="SignalP"/>
    </source>
</evidence>
<keyword evidence="3" id="KW-1185">Reference proteome</keyword>
<dbReference type="AlphaFoldDB" id="A0AAC9TSV9"/>
<evidence type="ECO:0008006" key="4">
    <source>
        <dbReference type="Google" id="ProtNLM"/>
    </source>
</evidence>
<proteinExistence type="predicted"/>
<dbReference type="PROSITE" id="PS51257">
    <property type="entry name" value="PROKAR_LIPOPROTEIN"/>
    <property type="match status" value="1"/>
</dbReference>
<dbReference type="KEGG" id="bhp:BHAMNSH16_07650"/>
<keyword evidence="1" id="KW-0732">Signal</keyword>